<evidence type="ECO:0000313" key="5">
    <source>
        <dbReference type="Proteomes" id="UP000051249"/>
    </source>
</evidence>
<dbReference type="AlphaFoldDB" id="A0A0R2NP40"/>
<accession>A0A0R2NP40</accession>
<protein>
    <submittedName>
        <fullName evidence="4">Oxidoreductase</fullName>
    </submittedName>
</protein>
<evidence type="ECO:0000313" key="4">
    <source>
        <dbReference type="EMBL" id="KRO25619.1"/>
    </source>
</evidence>
<dbReference type="PATRIC" id="fig|480391.4.peg.1737"/>
<dbReference type="InterPro" id="IPR002347">
    <property type="entry name" value="SDR_fam"/>
</dbReference>
<dbReference type="Proteomes" id="UP000051249">
    <property type="component" value="Unassembled WGS sequence"/>
</dbReference>
<dbReference type="PROSITE" id="PS00061">
    <property type="entry name" value="ADH_SHORT"/>
    <property type="match status" value="1"/>
</dbReference>
<dbReference type="PANTHER" id="PTHR44196:SF1">
    <property type="entry name" value="DEHYDROGENASE_REDUCTASE SDR FAMILY MEMBER 7B"/>
    <property type="match status" value="1"/>
</dbReference>
<dbReference type="SUPFAM" id="SSF51735">
    <property type="entry name" value="NAD(P)-binding Rossmann-fold domains"/>
    <property type="match status" value="1"/>
</dbReference>
<proteinExistence type="inferred from homology"/>
<dbReference type="Gene3D" id="3.40.50.720">
    <property type="entry name" value="NAD(P)-binding Rossmann-like Domain"/>
    <property type="match status" value="1"/>
</dbReference>
<dbReference type="PANTHER" id="PTHR44196">
    <property type="entry name" value="DEHYDROGENASE/REDUCTASE SDR FAMILY MEMBER 7B"/>
    <property type="match status" value="1"/>
</dbReference>
<dbReference type="GO" id="GO:0016491">
    <property type="term" value="F:oxidoreductase activity"/>
    <property type="evidence" value="ECO:0007669"/>
    <property type="project" value="UniProtKB-KW"/>
</dbReference>
<evidence type="ECO:0000256" key="2">
    <source>
        <dbReference type="ARBA" id="ARBA00023002"/>
    </source>
</evidence>
<comment type="caution">
    <text evidence="4">The sequence shown here is derived from an EMBL/GenBank/DDBJ whole genome shotgun (WGS) entry which is preliminary data.</text>
</comment>
<comment type="similarity">
    <text evidence="1 3">Belongs to the short-chain dehydrogenases/reductases (SDR) family.</text>
</comment>
<evidence type="ECO:0000256" key="1">
    <source>
        <dbReference type="ARBA" id="ARBA00006484"/>
    </source>
</evidence>
<reference evidence="4 5" key="1">
    <citation type="journal article" date="2015" name="Genome Announc.">
        <title>Expanding the biotechnology potential of lactobacilli through comparative genomics of 213 strains and associated genera.</title>
        <authorList>
            <person name="Sun Z."/>
            <person name="Harris H.M."/>
            <person name="McCann A."/>
            <person name="Guo C."/>
            <person name="Argimon S."/>
            <person name="Zhang W."/>
            <person name="Yang X."/>
            <person name="Jeffery I.B."/>
            <person name="Cooney J.C."/>
            <person name="Kagawa T.F."/>
            <person name="Liu W."/>
            <person name="Song Y."/>
            <person name="Salvetti E."/>
            <person name="Wrobel A."/>
            <person name="Rasinkangas P."/>
            <person name="Parkhill J."/>
            <person name="Rea M.C."/>
            <person name="O'Sullivan O."/>
            <person name="Ritari J."/>
            <person name="Douillard F.P."/>
            <person name="Paul Ross R."/>
            <person name="Yang R."/>
            <person name="Briner A.E."/>
            <person name="Felis G.E."/>
            <person name="de Vos W.M."/>
            <person name="Barrangou R."/>
            <person name="Klaenhammer T.R."/>
            <person name="Caufield P.W."/>
            <person name="Cui Y."/>
            <person name="Zhang H."/>
            <person name="O'Toole P.W."/>
        </authorList>
    </citation>
    <scope>NUCLEOTIDE SEQUENCE [LARGE SCALE GENOMIC DNA]</scope>
    <source>
        <strain evidence="4 5">DSM 23026</strain>
    </source>
</reference>
<dbReference type="OrthoDB" id="9793345at2"/>
<dbReference type="PRINTS" id="PR00080">
    <property type="entry name" value="SDRFAMILY"/>
</dbReference>
<organism evidence="4 5">
    <name type="scientific">Pediococcus argentinicus</name>
    <dbReference type="NCBI Taxonomy" id="480391"/>
    <lineage>
        <taxon>Bacteria</taxon>
        <taxon>Bacillati</taxon>
        <taxon>Bacillota</taxon>
        <taxon>Bacilli</taxon>
        <taxon>Lactobacillales</taxon>
        <taxon>Lactobacillaceae</taxon>
        <taxon>Pediococcus</taxon>
    </lineage>
</organism>
<dbReference type="GO" id="GO:0016020">
    <property type="term" value="C:membrane"/>
    <property type="evidence" value="ECO:0007669"/>
    <property type="project" value="TreeGrafter"/>
</dbReference>
<dbReference type="InterPro" id="IPR036291">
    <property type="entry name" value="NAD(P)-bd_dom_sf"/>
</dbReference>
<sequence>MRTVVVTGASSGLGREIALELAKQSAKLILVARNTDRLQEVGRECLLYGAYSVNCLELDLANQTSIETTAKWISNHFSAIDLLINNAGIGFFEDFVDQSVEEIKSTFDVNVLGTMLFTKGLVSSIENVEGNILNICSVAASVTTKKAAVYGATKAALVAWSNGLRLELKNKHVGVKVVNPGPMKTNFFDNADKTGKYLEKMGSLALDPNVTAKKIIRMSQSNQTELFLPVYMGWSSKLYKVFPIIGNKVLGSKLIDRK</sequence>
<dbReference type="InterPro" id="IPR020904">
    <property type="entry name" value="Sc_DH/Rdtase_CS"/>
</dbReference>
<name>A0A0R2NP40_9LACO</name>
<dbReference type="RefSeq" id="WP_057798682.1">
    <property type="nucleotide sequence ID" value="NZ_BJZZ01000015.1"/>
</dbReference>
<dbReference type="EMBL" id="JQCQ01000008">
    <property type="protein sequence ID" value="KRO25619.1"/>
    <property type="molecule type" value="Genomic_DNA"/>
</dbReference>
<gene>
    <name evidence="4" type="ORF">IV88_GL001700</name>
</gene>
<keyword evidence="2" id="KW-0560">Oxidoreductase</keyword>
<evidence type="ECO:0000256" key="3">
    <source>
        <dbReference type="RuleBase" id="RU000363"/>
    </source>
</evidence>
<dbReference type="PRINTS" id="PR00081">
    <property type="entry name" value="GDHRDH"/>
</dbReference>
<keyword evidence="5" id="KW-1185">Reference proteome</keyword>
<dbReference type="Pfam" id="PF00106">
    <property type="entry name" value="adh_short"/>
    <property type="match status" value="1"/>
</dbReference>